<organism evidence="1 2">
    <name type="scientific">Xanthoceras sorbifolium</name>
    <dbReference type="NCBI Taxonomy" id="99658"/>
    <lineage>
        <taxon>Eukaryota</taxon>
        <taxon>Viridiplantae</taxon>
        <taxon>Streptophyta</taxon>
        <taxon>Embryophyta</taxon>
        <taxon>Tracheophyta</taxon>
        <taxon>Spermatophyta</taxon>
        <taxon>Magnoliopsida</taxon>
        <taxon>eudicotyledons</taxon>
        <taxon>Gunneridae</taxon>
        <taxon>Pentapetalae</taxon>
        <taxon>rosids</taxon>
        <taxon>malvids</taxon>
        <taxon>Sapindales</taxon>
        <taxon>Sapindaceae</taxon>
        <taxon>Xanthoceroideae</taxon>
        <taxon>Xanthoceras</taxon>
    </lineage>
</organism>
<dbReference type="Gene3D" id="1.25.70.10">
    <property type="entry name" value="Transcription termination factor 3, mitochondrial"/>
    <property type="match status" value="1"/>
</dbReference>
<dbReference type="Proteomes" id="UP000827721">
    <property type="component" value="Unassembled WGS sequence"/>
</dbReference>
<name>A0ABQ8HNL7_9ROSI</name>
<evidence type="ECO:0000313" key="2">
    <source>
        <dbReference type="Proteomes" id="UP000827721"/>
    </source>
</evidence>
<dbReference type="InterPro" id="IPR038538">
    <property type="entry name" value="MTERF_sf"/>
</dbReference>
<evidence type="ECO:0000313" key="1">
    <source>
        <dbReference type="EMBL" id="KAH7565859.1"/>
    </source>
</evidence>
<reference evidence="1 2" key="1">
    <citation type="submission" date="2021-02" db="EMBL/GenBank/DDBJ databases">
        <title>Plant Genome Project.</title>
        <authorList>
            <person name="Zhang R.-G."/>
        </authorList>
    </citation>
    <scope>NUCLEOTIDE SEQUENCE [LARGE SCALE GENOMIC DNA]</scope>
    <source>
        <tissue evidence="1">Leaves</tissue>
    </source>
</reference>
<proteinExistence type="predicted"/>
<accession>A0ABQ8HNL7</accession>
<dbReference type="EMBL" id="JAFEMO010000008">
    <property type="protein sequence ID" value="KAH7565859.1"/>
    <property type="molecule type" value="Genomic_DNA"/>
</dbReference>
<gene>
    <name evidence="1" type="ORF">JRO89_XS08G0027400</name>
</gene>
<comment type="caution">
    <text evidence="1">The sequence shown here is derived from an EMBL/GenBank/DDBJ whole genome shotgun (WGS) entry which is preliminary data.</text>
</comment>
<protein>
    <submittedName>
        <fullName evidence="1">Uncharacterized protein</fullName>
    </submittedName>
</protein>
<sequence length="103" mass="11964">MEMFQKQPTMLSKSEEHLQLGLDFFLNKIELQKERLSKRLLKKEPSFVTVLKLCEEDFLDKYVATFTDAAEELLVAYKGHLLDSEMDTAIRVVLAWLLLSIVT</sequence>
<keyword evidence="2" id="KW-1185">Reference proteome</keyword>